<dbReference type="InterPro" id="IPR052603">
    <property type="entry name" value="EFCB6"/>
</dbReference>
<comment type="caution">
    <text evidence="1">The sequence shown here is derived from an EMBL/GenBank/DDBJ whole genome shotgun (WGS) entry which is preliminary data.</text>
</comment>
<dbReference type="Gene3D" id="1.10.238.10">
    <property type="entry name" value="EF-hand"/>
    <property type="match status" value="3"/>
</dbReference>
<reference evidence="1 2" key="1">
    <citation type="submission" date="2024-03" db="EMBL/GenBank/DDBJ databases">
        <title>The Acrasis kona genome and developmental transcriptomes reveal deep origins of eukaryotic multicellular pathways.</title>
        <authorList>
            <person name="Sheikh S."/>
            <person name="Fu C.-J."/>
            <person name="Brown M.W."/>
            <person name="Baldauf S.L."/>
        </authorList>
    </citation>
    <scope>NUCLEOTIDE SEQUENCE [LARGE SCALE GENOMIC DNA]</scope>
    <source>
        <strain evidence="1 2">ATCC MYA-3509</strain>
    </source>
</reference>
<dbReference type="Proteomes" id="UP001431209">
    <property type="component" value="Unassembled WGS sequence"/>
</dbReference>
<proteinExistence type="predicted"/>
<gene>
    <name evidence="1" type="ORF">AKO1_010433</name>
</gene>
<accession>A0AAW2ZI27</accession>
<keyword evidence="2" id="KW-1185">Reference proteome</keyword>
<dbReference type="AlphaFoldDB" id="A0AAW2ZI27"/>
<evidence type="ECO:0000313" key="2">
    <source>
        <dbReference type="Proteomes" id="UP001431209"/>
    </source>
</evidence>
<dbReference type="SUPFAM" id="SSF47473">
    <property type="entry name" value="EF-hand"/>
    <property type="match status" value="2"/>
</dbReference>
<sequence length="351" mass="41777">MERSPMKQTVNVDSFLRATKVKRAPKVQYDHEQIKDVLLRLRKFIGTRRVILKPRFQDFDVYNRGKVSRSQFSQCLDKIFDFTESELNMLVSNYYEEHSGLCNYLKFIEDVDNDELNTQGNRSVHAEFEFTRSKAMSTPEEEFQKLDPDLQSLIFEIRSQVSQHRIRLRQFFTDHDKLRHGEITPNKFKAGLDMANIHLTKTQLKLLEDNLMVKKSDGLELVRYVDFCDYVDLVFTEPKLEKQPTKQLFPFLSRPRFTLKYHKVELPEDKAEQLERIYKDLAETVNARHVLLKPYFQDYDPLRKERVTQTQFASVLDMLHLNLNQQSVKLLADRYMDERRDVDYVSLCKDL</sequence>
<protein>
    <recommendedName>
        <fullName evidence="3">EF-hand domain-containing protein</fullName>
    </recommendedName>
</protein>
<feature type="non-terminal residue" evidence="1">
    <location>
        <position position="351"/>
    </location>
</feature>
<organism evidence="1 2">
    <name type="scientific">Acrasis kona</name>
    <dbReference type="NCBI Taxonomy" id="1008807"/>
    <lineage>
        <taxon>Eukaryota</taxon>
        <taxon>Discoba</taxon>
        <taxon>Heterolobosea</taxon>
        <taxon>Tetramitia</taxon>
        <taxon>Eutetramitia</taxon>
        <taxon>Acrasidae</taxon>
        <taxon>Acrasis</taxon>
    </lineage>
</organism>
<dbReference type="EMBL" id="JAOPGA020001569">
    <property type="protein sequence ID" value="KAL0489557.1"/>
    <property type="molecule type" value="Genomic_DNA"/>
</dbReference>
<evidence type="ECO:0000313" key="1">
    <source>
        <dbReference type="EMBL" id="KAL0489557.1"/>
    </source>
</evidence>
<dbReference type="PANTHER" id="PTHR20875">
    <property type="entry name" value="EF-HAND CALCIUM-BINDING DOMAIN-CONTAINING PROTEIN 6-RELATED"/>
    <property type="match status" value="1"/>
</dbReference>
<dbReference type="PANTHER" id="PTHR20875:SF0">
    <property type="entry name" value="GH12158P"/>
    <property type="match status" value="1"/>
</dbReference>
<evidence type="ECO:0008006" key="3">
    <source>
        <dbReference type="Google" id="ProtNLM"/>
    </source>
</evidence>
<name>A0AAW2ZI27_9EUKA</name>
<dbReference type="InterPro" id="IPR011992">
    <property type="entry name" value="EF-hand-dom_pair"/>
</dbReference>